<name>A0A401GEU5_9APHY</name>
<sequence>MFPKGPRFPAVKVPQVPGPNAYNPQEPDFDAYKHGAFLEKTTRFMKENVPDVPGPGAYDADAAAKTTRSSSRAGKPVTDRSAALQHKLEELERIHAENKKSHHLDLEHLKLELSRAQKSAAEHAERADKLKKQNDALESRVQELKKTGTSDQADLRELRMKLRVAEHERAQLAAKQGSAGEARQVLQAAESRRKEEVRERERKLAEVEKGLNSERKKRELAEARLADMKSKGDEELQAARVVANSLEAQLRDTRAAAQQMKGALLDLQKRTGDEEEGLLQRLEQHRMLVAQVATEYGRLASTTVPLSVHSRIKEESAILQMRVLRLERKLANAEGQVIELVNLIRHTKEDKQFLSARLREVDAETAFYSQALKDITQEERLDEPSIYRDLDNSLFSMGHEVLQSQASVQQGLVADSSVWSEFYRLRSDTLLLHSSALVKGLGNAEIQLEQSAAELAQAEGKYTELRATLEAAQVAHAEAQRQLSETTASLQISQVAEASTKKQLEDTRAKAQADVSRVEQALRTQKDANHRLAETAQKCRAAEEALQTEVDQMASELAQAERYQEAYNSLLEEVDALVYRNALAEEEAQRISRFNAEILGHNNPNQRIMYVDRIRRELYETKQKLLMSTRDRDAVAVNNEDLRHELELYKSVAVPPEMKPRTTVTRVGRVPLAIQNVNVISGTRLSESAKSLSSTGSLKKLEPMPEVEYGQGDMTIDELM</sequence>
<feature type="region of interest" description="Disordered" evidence="2">
    <location>
        <begin position="117"/>
        <end position="136"/>
    </location>
</feature>
<dbReference type="EMBL" id="BFAD01000003">
    <property type="protein sequence ID" value="GBE80698.1"/>
    <property type="molecule type" value="Genomic_DNA"/>
</dbReference>
<keyword evidence="4" id="KW-1185">Reference proteome</keyword>
<dbReference type="OrthoDB" id="419631at2759"/>
<accession>A0A401GEU5</accession>
<proteinExistence type="predicted"/>
<feature type="region of interest" description="Disordered" evidence="2">
    <location>
        <begin position="48"/>
        <end position="81"/>
    </location>
</feature>
<organism evidence="3 4">
    <name type="scientific">Sparassis crispa</name>
    <dbReference type="NCBI Taxonomy" id="139825"/>
    <lineage>
        <taxon>Eukaryota</taxon>
        <taxon>Fungi</taxon>
        <taxon>Dikarya</taxon>
        <taxon>Basidiomycota</taxon>
        <taxon>Agaricomycotina</taxon>
        <taxon>Agaricomycetes</taxon>
        <taxon>Polyporales</taxon>
        <taxon>Sparassidaceae</taxon>
        <taxon>Sparassis</taxon>
    </lineage>
</organism>
<dbReference type="Proteomes" id="UP000287166">
    <property type="component" value="Unassembled WGS sequence"/>
</dbReference>
<dbReference type="GeneID" id="38777615"/>
<gene>
    <name evidence="3" type="ORF">SCP_0304170</name>
</gene>
<feature type="compositionally biased region" description="Low complexity" evidence="2">
    <location>
        <begin position="50"/>
        <end position="73"/>
    </location>
</feature>
<dbReference type="RefSeq" id="XP_027611611.1">
    <property type="nucleotide sequence ID" value="XM_027755810.1"/>
</dbReference>
<comment type="caution">
    <text evidence="3">The sequence shown here is derived from an EMBL/GenBank/DDBJ whole genome shotgun (WGS) entry which is preliminary data.</text>
</comment>
<evidence type="ECO:0000256" key="1">
    <source>
        <dbReference type="SAM" id="Coils"/>
    </source>
</evidence>
<feature type="coiled-coil region" evidence="1">
    <location>
        <begin position="316"/>
        <end position="364"/>
    </location>
</feature>
<feature type="region of interest" description="Disordered" evidence="2">
    <location>
        <begin position="1"/>
        <end position="28"/>
    </location>
</feature>
<evidence type="ECO:0000313" key="4">
    <source>
        <dbReference type="Proteomes" id="UP000287166"/>
    </source>
</evidence>
<evidence type="ECO:0000256" key="2">
    <source>
        <dbReference type="SAM" id="MobiDB-lite"/>
    </source>
</evidence>
<dbReference type="InParanoid" id="A0A401GEU5"/>
<dbReference type="STRING" id="139825.A0A401GEU5"/>
<keyword evidence="1" id="KW-0175">Coiled coil</keyword>
<dbReference type="InterPro" id="IPR010736">
    <property type="entry name" value="SHIPPO-rpt"/>
</dbReference>
<feature type="coiled-coil region" evidence="1">
    <location>
        <begin position="441"/>
        <end position="573"/>
    </location>
</feature>
<dbReference type="Pfam" id="PF07004">
    <property type="entry name" value="SHIPPO-rpt"/>
    <property type="match status" value="2"/>
</dbReference>
<protein>
    <submittedName>
        <fullName evidence="3">Uncharacterized protein</fullName>
    </submittedName>
</protein>
<reference evidence="3 4" key="1">
    <citation type="journal article" date="2018" name="Sci. Rep.">
        <title>Genome sequence of the cauliflower mushroom Sparassis crispa (Hanabiratake) and its association with beneficial usage.</title>
        <authorList>
            <person name="Kiyama R."/>
            <person name="Furutani Y."/>
            <person name="Kawaguchi K."/>
            <person name="Nakanishi T."/>
        </authorList>
    </citation>
    <scope>NUCLEOTIDE SEQUENCE [LARGE SCALE GENOMIC DNA]</scope>
</reference>
<dbReference type="AlphaFoldDB" id="A0A401GEU5"/>
<evidence type="ECO:0000313" key="3">
    <source>
        <dbReference type="EMBL" id="GBE80698.1"/>
    </source>
</evidence>